<reference evidence="3" key="1">
    <citation type="submission" date="2016-10" db="EMBL/GenBank/DDBJ databases">
        <authorList>
            <person name="Varghese N."/>
            <person name="Submissions S."/>
        </authorList>
    </citation>
    <scope>NUCLEOTIDE SEQUENCE [LARGE SCALE GENOMIC DNA]</scope>
    <source>
        <strain evidence="3">DSM 7481</strain>
    </source>
</reference>
<name>A0A1I1YB57_9BURK</name>
<evidence type="ECO:0000313" key="2">
    <source>
        <dbReference type="EMBL" id="SFE15333.1"/>
    </source>
</evidence>
<accession>A0A1I1YB57</accession>
<dbReference type="RefSeq" id="WP_175526078.1">
    <property type="nucleotide sequence ID" value="NZ_FOMQ01000016.1"/>
</dbReference>
<dbReference type="STRING" id="32040.SAMN04489710_11628"/>
<proteinExistence type="predicted"/>
<organism evidence="2 3">
    <name type="scientific">Paracidovorax konjaci</name>
    <dbReference type="NCBI Taxonomy" id="32040"/>
    <lineage>
        <taxon>Bacteria</taxon>
        <taxon>Pseudomonadati</taxon>
        <taxon>Pseudomonadota</taxon>
        <taxon>Betaproteobacteria</taxon>
        <taxon>Burkholderiales</taxon>
        <taxon>Comamonadaceae</taxon>
        <taxon>Paracidovorax</taxon>
    </lineage>
</organism>
<keyword evidence="1" id="KW-1133">Transmembrane helix</keyword>
<dbReference type="EMBL" id="FOMQ01000016">
    <property type="protein sequence ID" value="SFE15333.1"/>
    <property type="molecule type" value="Genomic_DNA"/>
</dbReference>
<dbReference type="Proteomes" id="UP000199517">
    <property type="component" value="Unassembled WGS sequence"/>
</dbReference>
<evidence type="ECO:0000256" key="1">
    <source>
        <dbReference type="SAM" id="Phobius"/>
    </source>
</evidence>
<gene>
    <name evidence="2" type="ORF">SAMN04489710_11628</name>
</gene>
<protein>
    <submittedName>
        <fullName evidence="2">Uncharacterized protein</fullName>
    </submittedName>
</protein>
<feature type="transmembrane region" description="Helical" evidence="1">
    <location>
        <begin position="6"/>
        <end position="24"/>
    </location>
</feature>
<keyword evidence="1" id="KW-0472">Membrane</keyword>
<sequence>MDLTMTEAVMATLFAAFALTTWLSWRGGNERRDVRLLASITGVWGAATAALVAL</sequence>
<feature type="transmembrane region" description="Helical" evidence="1">
    <location>
        <begin position="36"/>
        <end position="53"/>
    </location>
</feature>
<dbReference type="AlphaFoldDB" id="A0A1I1YB57"/>
<keyword evidence="1" id="KW-0812">Transmembrane</keyword>
<keyword evidence="3" id="KW-1185">Reference proteome</keyword>
<evidence type="ECO:0000313" key="3">
    <source>
        <dbReference type="Proteomes" id="UP000199517"/>
    </source>
</evidence>